<dbReference type="PANTHER" id="PTHR32089">
    <property type="entry name" value="METHYL-ACCEPTING CHEMOTAXIS PROTEIN MCPB"/>
    <property type="match status" value="1"/>
</dbReference>
<feature type="domain" description="HAMP" evidence="5">
    <location>
        <begin position="80"/>
        <end position="123"/>
    </location>
</feature>
<dbReference type="PROSITE" id="PS50885">
    <property type="entry name" value="HAMP"/>
    <property type="match status" value="1"/>
</dbReference>
<comment type="similarity">
    <text evidence="2">Belongs to the methyl-accepting chemotaxis (MCP) protein family.</text>
</comment>
<evidence type="ECO:0000259" key="5">
    <source>
        <dbReference type="PROSITE" id="PS50885"/>
    </source>
</evidence>
<evidence type="ECO:0000256" key="2">
    <source>
        <dbReference type="ARBA" id="ARBA00029447"/>
    </source>
</evidence>
<sequence>MTHASFQSRIGRLASLTLLVAGGAVLLSALLALRLLGDGDQGLGLAALALSALLALALILGALRVLPRLKRLSDLIHRGSAVAMAASHGDLNVRVTRIGRDDELGDLMVGLNRVLDLTEEFAKDVGAAMTRAGAKEYFRYIPERGLRGDFLTFSRLINKVLADMEARNQETALFEHSVYDLVSKVSDSTQGITQTAGMMAHRSENAGGQTISVGRAAEETTQRAAAVSEATRQLAIAVNEIAQQVSLSTSIAREAVTSITGTSQRISGLTDAVQEIGTVVEMITAIAGQTNLLALNATIEAARAGEAGKGFAVVAGEVKNLANQTARATDDISRQVAAVRDAATEAVTGINGVVETIRRMDEIAATIASAVQEQEASTREISSHIDQVASQSKDVSMSVANVAQASAQACGGTVRVLWSAKSLGNVVEALNQRVADYVRKVN</sequence>
<dbReference type="EMBL" id="MLJW01000137">
    <property type="protein sequence ID" value="OIQ97135.1"/>
    <property type="molecule type" value="Genomic_DNA"/>
</dbReference>
<evidence type="ECO:0000256" key="1">
    <source>
        <dbReference type="ARBA" id="ARBA00023224"/>
    </source>
</evidence>
<dbReference type="PANTHER" id="PTHR32089:SF112">
    <property type="entry name" value="LYSOZYME-LIKE PROTEIN-RELATED"/>
    <property type="match status" value="1"/>
</dbReference>
<gene>
    <name evidence="6" type="primary">mcp2_4</name>
    <name evidence="6" type="ORF">GALL_208340</name>
</gene>
<dbReference type="Gene3D" id="6.10.340.10">
    <property type="match status" value="1"/>
</dbReference>
<dbReference type="PROSITE" id="PS50111">
    <property type="entry name" value="CHEMOTAXIS_TRANSDUC_2"/>
    <property type="match status" value="1"/>
</dbReference>
<keyword evidence="3" id="KW-1133">Transmembrane helix</keyword>
<feature type="domain" description="Methyl-accepting transducer" evidence="4">
    <location>
        <begin position="188"/>
        <end position="410"/>
    </location>
</feature>
<keyword evidence="3" id="KW-0472">Membrane</keyword>
<feature type="transmembrane region" description="Helical" evidence="3">
    <location>
        <begin position="12"/>
        <end position="36"/>
    </location>
</feature>
<keyword evidence="3" id="KW-0812">Transmembrane</keyword>
<name>A0A1J5RYY5_9ZZZZ</name>
<dbReference type="Gene3D" id="1.10.287.950">
    <property type="entry name" value="Methyl-accepting chemotaxis protein"/>
    <property type="match status" value="1"/>
</dbReference>
<comment type="caution">
    <text evidence="6">The sequence shown here is derived from an EMBL/GenBank/DDBJ whole genome shotgun (WGS) entry which is preliminary data.</text>
</comment>
<protein>
    <submittedName>
        <fullName evidence="6">Methyl-accepting chemotaxis protein 2</fullName>
    </submittedName>
</protein>
<dbReference type="SUPFAM" id="SSF58104">
    <property type="entry name" value="Methyl-accepting chemotaxis protein (MCP) signaling domain"/>
    <property type="match status" value="1"/>
</dbReference>
<evidence type="ECO:0000313" key="6">
    <source>
        <dbReference type="EMBL" id="OIQ97135.1"/>
    </source>
</evidence>
<dbReference type="SMART" id="SM00283">
    <property type="entry name" value="MA"/>
    <property type="match status" value="1"/>
</dbReference>
<dbReference type="InterPro" id="IPR003660">
    <property type="entry name" value="HAMP_dom"/>
</dbReference>
<dbReference type="AlphaFoldDB" id="A0A1J5RYY5"/>
<organism evidence="6">
    <name type="scientific">mine drainage metagenome</name>
    <dbReference type="NCBI Taxonomy" id="410659"/>
    <lineage>
        <taxon>unclassified sequences</taxon>
        <taxon>metagenomes</taxon>
        <taxon>ecological metagenomes</taxon>
    </lineage>
</organism>
<evidence type="ECO:0000259" key="4">
    <source>
        <dbReference type="PROSITE" id="PS50111"/>
    </source>
</evidence>
<keyword evidence="1" id="KW-0807">Transducer</keyword>
<evidence type="ECO:0000256" key="3">
    <source>
        <dbReference type="SAM" id="Phobius"/>
    </source>
</evidence>
<dbReference type="GO" id="GO:0016020">
    <property type="term" value="C:membrane"/>
    <property type="evidence" value="ECO:0007669"/>
    <property type="project" value="InterPro"/>
</dbReference>
<dbReference type="GO" id="GO:0007165">
    <property type="term" value="P:signal transduction"/>
    <property type="evidence" value="ECO:0007669"/>
    <property type="project" value="UniProtKB-KW"/>
</dbReference>
<feature type="transmembrane region" description="Helical" evidence="3">
    <location>
        <begin position="42"/>
        <end position="63"/>
    </location>
</feature>
<reference evidence="6" key="1">
    <citation type="submission" date="2016-10" db="EMBL/GenBank/DDBJ databases">
        <title>Sequence of Gallionella enrichment culture.</title>
        <authorList>
            <person name="Poehlein A."/>
            <person name="Muehling M."/>
            <person name="Daniel R."/>
        </authorList>
    </citation>
    <scope>NUCLEOTIDE SEQUENCE</scope>
</reference>
<accession>A0A1J5RYY5</accession>
<proteinExistence type="inferred from homology"/>
<dbReference type="InterPro" id="IPR004089">
    <property type="entry name" value="MCPsignal_dom"/>
</dbReference>
<dbReference type="Pfam" id="PF00015">
    <property type="entry name" value="MCPsignal"/>
    <property type="match status" value="1"/>
</dbReference>
<dbReference type="CDD" id="cd06225">
    <property type="entry name" value="HAMP"/>
    <property type="match status" value="1"/>
</dbReference>